<dbReference type="PROSITE" id="PS50093">
    <property type="entry name" value="PKD"/>
    <property type="match status" value="1"/>
</dbReference>
<protein>
    <recommendedName>
        <fullName evidence="1">PKD domain-containing protein</fullName>
    </recommendedName>
</protein>
<name>A0ABS1HHJ1_9BACT</name>
<evidence type="ECO:0000313" key="3">
    <source>
        <dbReference type="Proteomes" id="UP000605676"/>
    </source>
</evidence>
<dbReference type="InterPro" id="IPR000601">
    <property type="entry name" value="PKD_dom"/>
</dbReference>
<comment type="caution">
    <text evidence="2">The sequence shown here is derived from an EMBL/GenBank/DDBJ whole genome shotgun (WGS) entry which is preliminary data.</text>
</comment>
<gene>
    <name evidence="2" type="ORF">JIV24_07215</name>
</gene>
<proteinExistence type="predicted"/>
<sequence length="326" mass="37045">MKYLSQLLLVILAVGVWNCEPTEVGVVDDYKKQNPESLNELAEQLQINVTELATQIYEVEYVRGAGGEADNAVQFITWDFGNGESSSKDKDTIYYNYEGDYILKFNAYTYDGELSTEVATIEARETLDCNIGKTILMDNFDDEAGYSGSWVQKHPNDVALFKDYHVDENPYQFPEGNNVLLIGKAGGWWTEVAYDFDSDVFDFSPAGMWRKVAMRFHIPSTFEVSQGNFDFNIPESYLNLKIGLNDGSGRQEIERKIKVSELDQWVDVEFDFTDSSFEQIDPTQVKSIWVMFTHAWDNDRGAGRDGTGVIMVDDIELIQKVPGCFE</sequence>
<keyword evidence="3" id="KW-1185">Reference proteome</keyword>
<reference evidence="2 3" key="1">
    <citation type="submission" date="2021-01" db="EMBL/GenBank/DDBJ databases">
        <title>Carboxyliciviraga sp.nov., isolated from coastal sediments.</title>
        <authorList>
            <person name="Lu D."/>
            <person name="Zhang T."/>
        </authorList>
    </citation>
    <scope>NUCLEOTIDE SEQUENCE [LARGE SCALE GENOMIC DNA]</scope>
    <source>
        <strain evidence="2 3">N1Y132</strain>
    </source>
</reference>
<evidence type="ECO:0000259" key="1">
    <source>
        <dbReference type="PROSITE" id="PS50093"/>
    </source>
</evidence>
<evidence type="ECO:0000313" key="2">
    <source>
        <dbReference type="EMBL" id="MBK3517128.1"/>
    </source>
</evidence>
<organism evidence="2 3">
    <name type="scientific">Carboxylicivirga marina</name>
    <dbReference type="NCBI Taxonomy" id="2800988"/>
    <lineage>
        <taxon>Bacteria</taxon>
        <taxon>Pseudomonadati</taxon>
        <taxon>Bacteroidota</taxon>
        <taxon>Bacteroidia</taxon>
        <taxon>Marinilabiliales</taxon>
        <taxon>Marinilabiliaceae</taxon>
        <taxon>Carboxylicivirga</taxon>
    </lineage>
</organism>
<accession>A0ABS1HHJ1</accession>
<dbReference type="RefSeq" id="WP_200464357.1">
    <property type="nucleotide sequence ID" value="NZ_JAENRR010000012.1"/>
</dbReference>
<feature type="domain" description="PKD" evidence="1">
    <location>
        <begin position="77"/>
        <end position="121"/>
    </location>
</feature>
<dbReference type="EMBL" id="JAENRR010000012">
    <property type="protein sequence ID" value="MBK3517128.1"/>
    <property type="molecule type" value="Genomic_DNA"/>
</dbReference>
<dbReference type="InterPro" id="IPR035986">
    <property type="entry name" value="PKD_dom_sf"/>
</dbReference>
<dbReference type="Proteomes" id="UP000605676">
    <property type="component" value="Unassembled WGS sequence"/>
</dbReference>
<dbReference type="SUPFAM" id="SSF49299">
    <property type="entry name" value="PKD domain"/>
    <property type="match status" value="1"/>
</dbReference>